<dbReference type="GO" id="GO:0019841">
    <property type="term" value="F:retinol binding"/>
    <property type="evidence" value="ECO:0007669"/>
    <property type="project" value="UniProtKB-KW"/>
</dbReference>
<dbReference type="InterPro" id="IPR012674">
    <property type="entry name" value="Calycin"/>
</dbReference>
<dbReference type="GO" id="GO:0034632">
    <property type="term" value="F:retinol transmembrane transporter activity"/>
    <property type="evidence" value="ECO:0007669"/>
    <property type="project" value="InterPro"/>
</dbReference>
<dbReference type="PRINTS" id="PR01174">
    <property type="entry name" value="RETINOLBNDNG"/>
</dbReference>
<keyword evidence="5" id="KW-0683">Retinol-binding</keyword>
<proteinExistence type="inferred from homology"/>
<feature type="disulfide bond" evidence="8">
    <location>
        <begin position="25"/>
        <end position="180"/>
    </location>
</feature>
<evidence type="ECO:0000256" key="7">
    <source>
        <dbReference type="PIRNR" id="PIRNR036893"/>
    </source>
</evidence>
<evidence type="ECO:0000256" key="5">
    <source>
        <dbReference type="ARBA" id="ARBA00023072"/>
    </source>
</evidence>
<evidence type="ECO:0000256" key="4">
    <source>
        <dbReference type="ARBA" id="ARBA00022525"/>
    </source>
</evidence>
<dbReference type="Proteomes" id="UP001318040">
    <property type="component" value="Chromosome 11"/>
</dbReference>
<sequence>MASTPLLATLLALASALGCCWAVDCQVDSIPVMKDFDKARFAGQWFAVAKKNPDGVFLQDNIHAKFTVKDGCMMASARGRVTIFSHWVICADMVGTFTDTDNPAKLKLKYWGLANYLATGQDDFWVVDTDYDSYAIMYSCRERADDGTCANNYSIVFLRQLKGMTPSMQRSIRLKQESLCLAGKYHIVEHSNLCP</sequence>
<keyword evidence="4" id="KW-0964">Secreted</keyword>
<accession>A0AAJ7WSC5</accession>
<dbReference type="Pfam" id="PF00061">
    <property type="entry name" value="Lipocalin"/>
    <property type="match status" value="1"/>
</dbReference>
<dbReference type="InterPro" id="IPR022271">
    <property type="entry name" value="Lipocalin_ApoD"/>
</dbReference>
<evidence type="ECO:0000313" key="11">
    <source>
        <dbReference type="Proteomes" id="UP001318040"/>
    </source>
</evidence>
<dbReference type="PROSITE" id="PS00213">
    <property type="entry name" value="LIPOCALIN"/>
    <property type="match status" value="1"/>
</dbReference>
<dbReference type="KEGG" id="pmrn:116941269"/>
<feature type="disulfide bond" evidence="8">
    <location>
        <begin position="90"/>
        <end position="194"/>
    </location>
</feature>
<evidence type="ECO:0000256" key="9">
    <source>
        <dbReference type="RuleBase" id="RU003695"/>
    </source>
</evidence>
<feature type="chain" id="PRO_5042319328" evidence="7">
    <location>
        <begin position="23"/>
        <end position="195"/>
    </location>
</feature>
<dbReference type="InterPro" id="IPR022272">
    <property type="entry name" value="Lipocalin_CS"/>
</dbReference>
<evidence type="ECO:0000259" key="10">
    <source>
        <dbReference type="Pfam" id="PF00061"/>
    </source>
</evidence>
<feature type="signal peptide" evidence="7">
    <location>
        <begin position="1"/>
        <end position="22"/>
    </location>
</feature>
<feature type="domain" description="Lipocalin/cytosolic fatty-acid binding" evidence="10">
    <location>
        <begin position="42"/>
        <end position="144"/>
    </location>
</feature>
<dbReference type="PIRSF" id="PIRSF036893">
    <property type="entry name" value="Lipocalin_ApoD"/>
    <property type="match status" value="1"/>
</dbReference>
<gene>
    <name evidence="12" type="primary">RBP4</name>
</gene>
<protein>
    <submittedName>
        <fullName evidence="12">Retinol-binding protein 4</fullName>
    </submittedName>
</protein>
<dbReference type="InterPro" id="IPR000566">
    <property type="entry name" value="Lipocln_cytosolic_FA-bd_dom"/>
</dbReference>
<evidence type="ECO:0000256" key="2">
    <source>
        <dbReference type="ARBA" id="ARBA00006889"/>
    </source>
</evidence>
<comment type="subcellular location">
    <subcellularLocation>
        <location evidence="1">Secreted</location>
    </subcellularLocation>
</comment>
<feature type="disulfide bond" evidence="8">
    <location>
        <begin position="140"/>
        <end position="149"/>
    </location>
</feature>
<evidence type="ECO:0000313" key="12">
    <source>
        <dbReference type="RefSeq" id="XP_032808027.1"/>
    </source>
</evidence>
<evidence type="ECO:0000256" key="3">
    <source>
        <dbReference type="ARBA" id="ARBA00022448"/>
    </source>
</evidence>
<organism evidence="11 12">
    <name type="scientific">Petromyzon marinus</name>
    <name type="common">Sea lamprey</name>
    <dbReference type="NCBI Taxonomy" id="7757"/>
    <lineage>
        <taxon>Eukaryota</taxon>
        <taxon>Metazoa</taxon>
        <taxon>Chordata</taxon>
        <taxon>Craniata</taxon>
        <taxon>Vertebrata</taxon>
        <taxon>Cyclostomata</taxon>
        <taxon>Hyperoartia</taxon>
        <taxon>Petromyzontiformes</taxon>
        <taxon>Petromyzontidae</taxon>
        <taxon>Petromyzon</taxon>
    </lineage>
</organism>
<name>A0AAJ7WSC5_PETMA</name>
<keyword evidence="11" id="KW-1185">Reference proteome</keyword>
<evidence type="ECO:0000256" key="6">
    <source>
        <dbReference type="ARBA" id="ARBA00023157"/>
    </source>
</evidence>
<keyword evidence="6 8" id="KW-1015">Disulfide bond</keyword>
<evidence type="ECO:0000256" key="8">
    <source>
        <dbReference type="PIRSR" id="PIRSR036893-50"/>
    </source>
</evidence>
<dbReference type="PANTHER" id="PTHR11873">
    <property type="entry name" value="RETINOL-BINDING PROTEIN 4"/>
    <property type="match status" value="1"/>
</dbReference>
<dbReference type="GO" id="GO:0005615">
    <property type="term" value="C:extracellular space"/>
    <property type="evidence" value="ECO:0007669"/>
    <property type="project" value="UniProtKB-ARBA"/>
</dbReference>
<dbReference type="Gene3D" id="2.40.128.20">
    <property type="match status" value="1"/>
</dbReference>
<dbReference type="AlphaFoldDB" id="A0AAJ7WSC5"/>
<dbReference type="InterPro" id="IPR002449">
    <property type="entry name" value="Retinol-bd/Purpurin"/>
</dbReference>
<dbReference type="GeneID" id="116941269"/>
<evidence type="ECO:0000256" key="1">
    <source>
        <dbReference type="ARBA" id="ARBA00004613"/>
    </source>
</evidence>
<keyword evidence="7" id="KW-0732">Signal</keyword>
<keyword evidence="3" id="KW-0813">Transport</keyword>
<dbReference type="SUPFAM" id="SSF50814">
    <property type="entry name" value="Lipocalins"/>
    <property type="match status" value="1"/>
</dbReference>
<reference evidence="12" key="1">
    <citation type="submission" date="2025-08" db="UniProtKB">
        <authorList>
            <consortium name="RefSeq"/>
        </authorList>
    </citation>
    <scope>IDENTIFICATION</scope>
    <source>
        <tissue evidence="12">Sperm</tissue>
    </source>
</reference>
<dbReference type="RefSeq" id="XP_032808027.1">
    <property type="nucleotide sequence ID" value="XM_032952136.1"/>
</dbReference>
<dbReference type="PANTHER" id="PTHR11873:SF0">
    <property type="entry name" value="LIPOCALIN-RELATED PROTEIN"/>
    <property type="match status" value="1"/>
</dbReference>
<comment type="similarity">
    <text evidence="2 7 9">Belongs to the calycin superfamily. Lipocalin family.</text>
</comment>